<dbReference type="Proteomes" id="UP000598146">
    <property type="component" value="Unassembled WGS sequence"/>
</dbReference>
<dbReference type="AlphaFoldDB" id="A0A931C2L7"/>
<keyword evidence="2" id="KW-1185">Reference proteome</keyword>
<gene>
    <name evidence="1" type="ORF">I4J89_00610</name>
</gene>
<accession>A0A931C2L7</accession>
<proteinExistence type="predicted"/>
<organism evidence="1 2">
    <name type="scientific">Actinoplanes aureus</name>
    <dbReference type="NCBI Taxonomy" id="2792083"/>
    <lineage>
        <taxon>Bacteria</taxon>
        <taxon>Bacillati</taxon>
        <taxon>Actinomycetota</taxon>
        <taxon>Actinomycetes</taxon>
        <taxon>Micromonosporales</taxon>
        <taxon>Micromonosporaceae</taxon>
        <taxon>Actinoplanes</taxon>
    </lineage>
</organism>
<name>A0A931C2L7_9ACTN</name>
<dbReference type="EMBL" id="JADQTO010000001">
    <property type="protein sequence ID" value="MBG0559971.1"/>
    <property type="molecule type" value="Genomic_DNA"/>
</dbReference>
<dbReference type="RefSeq" id="WP_196411793.1">
    <property type="nucleotide sequence ID" value="NZ_JADQTO010000001.1"/>
</dbReference>
<evidence type="ECO:0008006" key="3">
    <source>
        <dbReference type="Google" id="ProtNLM"/>
    </source>
</evidence>
<comment type="caution">
    <text evidence="1">The sequence shown here is derived from an EMBL/GenBank/DDBJ whole genome shotgun (WGS) entry which is preliminary data.</text>
</comment>
<evidence type="ECO:0000313" key="1">
    <source>
        <dbReference type="EMBL" id="MBG0559971.1"/>
    </source>
</evidence>
<evidence type="ECO:0000313" key="2">
    <source>
        <dbReference type="Proteomes" id="UP000598146"/>
    </source>
</evidence>
<protein>
    <recommendedName>
        <fullName evidence="3">Helix-turn-helix domain-containing protein</fullName>
    </recommendedName>
</protein>
<sequence>MGGNGGLREQLLRLLDVRLLDPLEILLEDDRSVGEVRERLRLRVADWADTIENGSESAAVRTIVRLIATLYPDDHAFAPPVDWWRAPLGQAVVRRIGHPYAESVSLATAGAMLGISRQGVHDLVRRGRLPRHADGGVPVVAVRERLLRTPPTEEPK</sequence>
<reference evidence="1" key="1">
    <citation type="submission" date="2020-11" db="EMBL/GenBank/DDBJ databases">
        <title>Isolation and identification of active actinomycetes.</title>
        <authorList>
            <person name="Sun X."/>
        </authorList>
    </citation>
    <scope>NUCLEOTIDE SEQUENCE</scope>
    <source>
        <strain evidence="1">NEAU-A11</strain>
    </source>
</reference>